<keyword evidence="3" id="KW-1185">Reference proteome</keyword>
<dbReference type="PROSITE" id="PS51257">
    <property type="entry name" value="PROKAR_LIPOPROTEIN"/>
    <property type="match status" value="1"/>
</dbReference>
<feature type="chain" id="PRO_5045487452" description="Lipoprotein" evidence="1">
    <location>
        <begin position="21"/>
        <end position="104"/>
    </location>
</feature>
<keyword evidence="1" id="KW-0732">Signal</keyword>
<comment type="caution">
    <text evidence="2">The sequence shown here is derived from an EMBL/GenBank/DDBJ whole genome shotgun (WGS) entry which is preliminary data.</text>
</comment>
<dbReference type="EMBL" id="JACDXX010000001">
    <property type="protein sequence ID" value="MCB5408701.1"/>
    <property type="molecule type" value="Genomic_DNA"/>
</dbReference>
<name>A0ABS8CH54_9RHOB</name>
<evidence type="ECO:0000256" key="1">
    <source>
        <dbReference type="SAM" id="SignalP"/>
    </source>
</evidence>
<sequence>MWRRLSLLPLAALAVLSACGPLPVGVAEQQCLQAAREARGPTGTAGLGVVSRNGTVRPASKLDVTISSDWLRGADPNAVYETCVVSKSGQAPTRPLSQRSDWKG</sequence>
<proteinExistence type="predicted"/>
<evidence type="ECO:0008006" key="4">
    <source>
        <dbReference type="Google" id="ProtNLM"/>
    </source>
</evidence>
<dbReference type="Proteomes" id="UP001198571">
    <property type="component" value="Unassembled WGS sequence"/>
</dbReference>
<reference evidence="2 3" key="1">
    <citation type="submission" date="2020-07" db="EMBL/GenBank/DDBJ databases">
        <title>Pseudogemmobacter sp. nov., isolated from poultry manure in Taiwan.</title>
        <authorList>
            <person name="Lin S.-Y."/>
            <person name="Tang Y.-S."/>
            <person name="Young C.-C."/>
        </authorList>
    </citation>
    <scope>NUCLEOTIDE SEQUENCE [LARGE SCALE GENOMIC DNA]</scope>
    <source>
        <strain evidence="2 3">CC-YST710</strain>
    </source>
</reference>
<dbReference type="RefSeq" id="WP_226933572.1">
    <property type="nucleotide sequence ID" value="NZ_JACDXX010000001.1"/>
</dbReference>
<organism evidence="2 3">
    <name type="scientific">Pseudogemmobacter faecipullorum</name>
    <dbReference type="NCBI Taxonomy" id="2755041"/>
    <lineage>
        <taxon>Bacteria</taxon>
        <taxon>Pseudomonadati</taxon>
        <taxon>Pseudomonadota</taxon>
        <taxon>Alphaproteobacteria</taxon>
        <taxon>Rhodobacterales</taxon>
        <taxon>Paracoccaceae</taxon>
        <taxon>Pseudogemmobacter</taxon>
    </lineage>
</organism>
<accession>A0ABS8CH54</accession>
<evidence type="ECO:0000313" key="2">
    <source>
        <dbReference type="EMBL" id="MCB5408701.1"/>
    </source>
</evidence>
<protein>
    <recommendedName>
        <fullName evidence="4">Lipoprotein</fullName>
    </recommendedName>
</protein>
<evidence type="ECO:0000313" key="3">
    <source>
        <dbReference type="Proteomes" id="UP001198571"/>
    </source>
</evidence>
<gene>
    <name evidence="2" type="ORF">H0485_01595</name>
</gene>
<feature type="signal peptide" evidence="1">
    <location>
        <begin position="1"/>
        <end position="20"/>
    </location>
</feature>